<accession>A0A0G1UBE1</accession>
<dbReference type="EMBL" id="LCPF01000001">
    <property type="protein sequence ID" value="KKU91481.1"/>
    <property type="molecule type" value="Genomic_DNA"/>
</dbReference>
<dbReference type="Gene3D" id="3.40.50.1000">
    <property type="entry name" value="HAD superfamily/HAD-like"/>
    <property type="match status" value="1"/>
</dbReference>
<dbReference type="AlphaFoldDB" id="A0A0G1UBE1"/>
<dbReference type="SUPFAM" id="SSF56784">
    <property type="entry name" value="HAD-like"/>
    <property type="match status" value="1"/>
</dbReference>
<gene>
    <name evidence="1" type="ORF">UY23_C0001G0087</name>
</gene>
<name>A0A0G1UBE1_9BACT</name>
<reference evidence="1 2" key="1">
    <citation type="journal article" date="2015" name="Nature">
        <title>rRNA introns, odd ribosomes, and small enigmatic genomes across a large radiation of phyla.</title>
        <authorList>
            <person name="Brown C.T."/>
            <person name="Hug L.A."/>
            <person name="Thomas B.C."/>
            <person name="Sharon I."/>
            <person name="Castelle C.J."/>
            <person name="Singh A."/>
            <person name="Wilkins M.J."/>
            <person name="Williams K.H."/>
            <person name="Banfield J.F."/>
        </authorList>
    </citation>
    <scope>NUCLEOTIDE SEQUENCE [LARGE SCALE GENOMIC DNA]</scope>
</reference>
<protein>
    <submittedName>
        <fullName evidence="1">Uncharacterized protein</fullName>
    </submittedName>
</protein>
<dbReference type="InterPro" id="IPR036412">
    <property type="entry name" value="HAD-like_sf"/>
</dbReference>
<comment type="caution">
    <text evidence="1">The sequence shown here is derived from an EMBL/GenBank/DDBJ whole genome shotgun (WGS) entry which is preliminary data.</text>
</comment>
<dbReference type="InterPro" id="IPR010037">
    <property type="entry name" value="FkbH_domain"/>
</dbReference>
<sequence length="349" mass="39843">MKTNKKCIVLDLDNTLWGGVIGEEGMENIALSLTPPGSGFVAFQQALLDHYNRGVILAINSRNNPEDAWRAIRTHPNMILREDNFAAVRMNWNDKVQNLRELAEELNIGLDSMVFLDDDPMNREMVRALLPEVEAPDLPTDPSQLTNFLNSLDYFPAEAFTEEDKMRGNLYVTERLRKEEENSYQLKEDFLRNLSLELSVYKDDDSAVARLAQLTGKTNQFNTNKNPLSEEEIKKYILSPKHIVFHGGLRDKFGDYGIIALALVERNQEAWKVESLLMSCRALGRGAEEAFLGFIAGEALSENAKKLSIVFKETEKNKPAKDFIEKYFVREEYDLSKKPNVPSWMSIKK</sequence>
<evidence type="ECO:0000313" key="2">
    <source>
        <dbReference type="Proteomes" id="UP000034956"/>
    </source>
</evidence>
<evidence type="ECO:0000313" key="1">
    <source>
        <dbReference type="EMBL" id="KKU91481.1"/>
    </source>
</evidence>
<proteinExistence type="predicted"/>
<dbReference type="PATRIC" id="fig|1618660.3.peg.91"/>
<dbReference type="NCBIfam" id="TIGR01686">
    <property type="entry name" value="FkbH"/>
    <property type="match status" value="1"/>
</dbReference>
<dbReference type="Proteomes" id="UP000034956">
    <property type="component" value="Unassembled WGS sequence"/>
</dbReference>
<dbReference type="NCBIfam" id="TIGR01681">
    <property type="entry name" value="HAD-SF-IIIC"/>
    <property type="match status" value="1"/>
</dbReference>
<dbReference type="InterPro" id="IPR010033">
    <property type="entry name" value="HAD_SF_ppase_IIIC"/>
</dbReference>
<dbReference type="InterPro" id="IPR023214">
    <property type="entry name" value="HAD_sf"/>
</dbReference>
<organism evidence="1 2">
    <name type="scientific">Candidatus Jorgensenbacteria bacterium GW2011_GWA1_48_11</name>
    <dbReference type="NCBI Taxonomy" id="1618660"/>
    <lineage>
        <taxon>Bacteria</taxon>
        <taxon>Candidatus Joergenseniibacteriota</taxon>
    </lineage>
</organism>